<organism evidence="1 2">
    <name type="scientific">Daphnia sinensis</name>
    <dbReference type="NCBI Taxonomy" id="1820382"/>
    <lineage>
        <taxon>Eukaryota</taxon>
        <taxon>Metazoa</taxon>
        <taxon>Ecdysozoa</taxon>
        <taxon>Arthropoda</taxon>
        <taxon>Crustacea</taxon>
        <taxon>Branchiopoda</taxon>
        <taxon>Diplostraca</taxon>
        <taxon>Cladocera</taxon>
        <taxon>Anomopoda</taxon>
        <taxon>Daphniidae</taxon>
        <taxon>Daphnia</taxon>
        <taxon>Daphnia similis group</taxon>
    </lineage>
</organism>
<dbReference type="AlphaFoldDB" id="A0AAD5KUI0"/>
<protein>
    <submittedName>
        <fullName evidence="1">Uncharacterized protein</fullName>
    </submittedName>
</protein>
<dbReference type="SUPFAM" id="SSF54001">
    <property type="entry name" value="Cysteine proteinases"/>
    <property type="match status" value="1"/>
</dbReference>
<evidence type="ECO:0000313" key="1">
    <source>
        <dbReference type="EMBL" id="KAI9550645.1"/>
    </source>
</evidence>
<accession>A0AAD5KUI0</accession>
<name>A0AAD5KUI0_9CRUS</name>
<dbReference type="EMBL" id="WJBH02000109">
    <property type="protein sequence ID" value="KAI9550645.1"/>
    <property type="molecule type" value="Genomic_DNA"/>
</dbReference>
<gene>
    <name evidence="1" type="ORF">GHT06_004414</name>
</gene>
<comment type="caution">
    <text evidence="1">The sequence shown here is derived from an EMBL/GenBank/DDBJ whole genome shotgun (WGS) entry which is preliminary data.</text>
</comment>
<dbReference type="Gene3D" id="3.30.310.130">
    <property type="entry name" value="Ubiquitin-related"/>
    <property type="match status" value="1"/>
</dbReference>
<dbReference type="Proteomes" id="UP000820818">
    <property type="component" value="Unassembled WGS sequence"/>
</dbReference>
<dbReference type="InterPro" id="IPR038765">
    <property type="entry name" value="Papain-like_cys_pep_sf"/>
</dbReference>
<evidence type="ECO:0000313" key="2">
    <source>
        <dbReference type="Proteomes" id="UP000820818"/>
    </source>
</evidence>
<keyword evidence="2" id="KW-1185">Reference proteome</keyword>
<sequence length="448" mass="51657">MVVKCIVDTCGNCRGKEAKELRIILHELTSEVVLRDLWVKAVRESVWLLFRNGKRVLKPNEIPTEFQLKEKTAGPTVKSNMNLKMPSITLQQSPMVVKTAEKVTSPISVGVQDNSLRFPTGDFLLPNVRPALPEVVKEWCSSTSCQNMKFTHLDTLLGETWLDDLIKKGKRYNVIDDYFSLIARRNKHNLAYPWVDSLVCCFIPALKAAQSNTNNAHWALVSVSCREKIITYYDSLKGNDRGTLKMLHDLFLSTSIGSETEDWKMEVGQTFDGMTDNIHHLRPTMRRDLLEGKLRDEIRAEDPLYRERQSGIHNENLQNGEKKFREDHLKQKLMNYIKLEDQMADGDVCATFIINQCENINKKKYTWSVEVVKQCIVLQARAPGIYEYLRRNRIMLLPSRYTLRTYIGRSTGEVGVTGPIRQRLQVERENIFENERYITGNRQNGNIS</sequence>
<proteinExistence type="predicted"/>
<reference evidence="1" key="1">
    <citation type="submission" date="2022-05" db="EMBL/GenBank/DDBJ databases">
        <title>A multi-omics perspective on studying reproductive biology in Daphnia sinensis.</title>
        <authorList>
            <person name="Jia J."/>
        </authorList>
    </citation>
    <scope>NUCLEOTIDE SEQUENCE</scope>
    <source>
        <strain evidence="1">WSL</strain>
    </source>
</reference>